<feature type="non-terminal residue" evidence="1">
    <location>
        <position position="31"/>
    </location>
</feature>
<evidence type="ECO:0000313" key="1">
    <source>
        <dbReference type="EMBL" id="CAF87136.1"/>
    </source>
</evidence>
<dbReference type="EMBL" id="CAAE01001259">
    <property type="protein sequence ID" value="CAF87136.1"/>
    <property type="molecule type" value="Genomic_DNA"/>
</dbReference>
<dbReference type="AlphaFoldDB" id="Q4TIZ6"/>
<name>Q4TIZ6_TETNG</name>
<dbReference type="KEGG" id="tng:GSTEN00010993G001"/>
<organism evidence="1">
    <name type="scientific">Tetraodon nigroviridis</name>
    <name type="common">Spotted green pufferfish</name>
    <name type="synonym">Chelonodon nigroviridis</name>
    <dbReference type="NCBI Taxonomy" id="99883"/>
    <lineage>
        <taxon>Eukaryota</taxon>
        <taxon>Metazoa</taxon>
        <taxon>Chordata</taxon>
        <taxon>Craniata</taxon>
        <taxon>Vertebrata</taxon>
        <taxon>Euteleostomi</taxon>
        <taxon>Actinopterygii</taxon>
        <taxon>Neopterygii</taxon>
        <taxon>Teleostei</taxon>
        <taxon>Neoteleostei</taxon>
        <taxon>Acanthomorphata</taxon>
        <taxon>Eupercaria</taxon>
        <taxon>Tetraodontiformes</taxon>
        <taxon>Tetradontoidea</taxon>
        <taxon>Tetraodontidae</taxon>
        <taxon>Tetraodon</taxon>
    </lineage>
</organism>
<protein>
    <submittedName>
        <fullName evidence="1">(spotted green pufferfish) hypothetical protein</fullName>
    </submittedName>
</protein>
<proteinExistence type="predicted"/>
<reference evidence="1" key="2">
    <citation type="submission" date="2004-02" db="EMBL/GenBank/DDBJ databases">
        <authorList>
            <consortium name="Genoscope"/>
            <consortium name="Whitehead Institute Centre for Genome Research"/>
        </authorList>
    </citation>
    <scope>NUCLEOTIDE SEQUENCE</scope>
</reference>
<feature type="non-terminal residue" evidence="1">
    <location>
        <position position="1"/>
    </location>
</feature>
<accession>Q4TIZ6</accession>
<sequence>QTHISRLPSGTVPGQCLAIEGGVCRLMSVVD</sequence>
<reference evidence="1" key="1">
    <citation type="journal article" date="2004" name="Nature">
        <title>Genome duplication in the teleost fish Tetraodon nigroviridis reveals the early vertebrate proto-karyotype.</title>
        <authorList>
            <person name="Jaillon O."/>
            <person name="Aury J.-M."/>
            <person name="Brunet F."/>
            <person name="Petit J.-L."/>
            <person name="Stange-Thomann N."/>
            <person name="Mauceli E."/>
            <person name="Bouneau L."/>
            <person name="Fischer C."/>
            <person name="Ozouf-Costaz C."/>
            <person name="Bernot A."/>
            <person name="Nicaud S."/>
            <person name="Jaffe D."/>
            <person name="Fisher S."/>
            <person name="Lutfalla G."/>
            <person name="Dossat C."/>
            <person name="Segurens B."/>
            <person name="Dasilva C."/>
            <person name="Salanoubat M."/>
            <person name="Levy M."/>
            <person name="Boudet N."/>
            <person name="Castellano S."/>
            <person name="Anthouard V."/>
            <person name="Jubin C."/>
            <person name="Castelli V."/>
            <person name="Katinka M."/>
            <person name="Vacherie B."/>
            <person name="Biemont C."/>
            <person name="Skalli Z."/>
            <person name="Cattolico L."/>
            <person name="Poulain J."/>
            <person name="De Berardinis V."/>
            <person name="Cruaud C."/>
            <person name="Duprat S."/>
            <person name="Brottier P."/>
            <person name="Coutanceau J.-P."/>
            <person name="Gouzy J."/>
            <person name="Parra G."/>
            <person name="Lardier G."/>
            <person name="Chapple C."/>
            <person name="McKernan K.J."/>
            <person name="McEwan P."/>
            <person name="Bosak S."/>
            <person name="Kellis M."/>
            <person name="Volff J.-N."/>
            <person name="Guigo R."/>
            <person name="Zody M.C."/>
            <person name="Mesirov J."/>
            <person name="Lindblad-Toh K."/>
            <person name="Birren B."/>
            <person name="Nusbaum C."/>
            <person name="Kahn D."/>
            <person name="Robinson-Rechavi M."/>
            <person name="Laudet V."/>
            <person name="Schachter V."/>
            <person name="Quetier F."/>
            <person name="Saurin W."/>
            <person name="Scarpelli C."/>
            <person name="Wincker P."/>
            <person name="Lander E.S."/>
            <person name="Weissenbach J."/>
            <person name="Roest Crollius H."/>
        </authorList>
    </citation>
    <scope>NUCLEOTIDE SEQUENCE [LARGE SCALE GENOMIC DNA]</scope>
</reference>
<gene>
    <name evidence="1" type="ORF">GSTENG00010993001</name>
</gene>
<comment type="caution">
    <text evidence="1">The sequence shown here is derived from an EMBL/GenBank/DDBJ whole genome shotgun (WGS) entry which is preliminary data.</text>
</comment>